<keyword evidence="1" id="KW-0472">Membrane</keyword>
<evidence type="ECO:0000313" key="2">
    <source>
        <dbReference type="EMBL" id="MDJ1500512.1"/>
    </source>
</evidence>
<comment type="caution">
    <text evidence="2">The sequence shown here is derived from an EMBL/GenBank/DDBJ whole genome shotgun (WGS) entry which is preliminary data.</text>
</comment>
<reference evidence="2" key="1">
    <citation type="submission" date="2023-05" db="EMBL/GenBank/DDBJ databases">
        <authorList>
            <person name="Zhang X."/>
        </authorList>
    </citation>
    <scope>NUCLEOTIDE SEQUENCE</scope>
    <source>
        <strain evidence="2">BD1B2-1</strain>
    </source>
</reference>
<keyword evidence="1" id="KW-1133">Transmembrane helix</keyword>
<evidence type="ECO:0000256" key="1">
    <source>
        <dbReference type="SAM" id="Phobius"/>
    </source>
</evidence>
<proteinExistence type="predicted"/>
<dbReference type="EMBL" id="JASJOU010000002">
    <property type="protein sequence ID" value="MDJ1500512.1"/>
    <property type="molecule type" value="Genomic_DNA"/>
</dbReference>
<accession>A0AAE3R4G5</accession>
<name>A0AAE3R4G5_9BACT</name>
<sequence>MKQELKWILYVFAGLTVIGYLLVKSSKPKTAKFYTDTNEITYYRSPADFYEDTIHTPTRPNKEILQRGIDALKKPMNLARYKTSKDSILMEVDLFDYWDIRITDGELSDDPEEQKLALVLRSKLLPLRLKEFPLMRKAWVDLLNQKLRKQGIEASIRGKDTRTIRFVGALLHYSYDEEDLYDSLEYAMQSLRFNNYEYLWYESQKDYLHYQTKTSPD</sequence>
<organism evidence="2 3">
    <name type="scientific">Xanthocytophaga agilis</name>
    <dbReference type="NCBI Taxonomy" id="3048010"/>
    <lineage>
        <taxon>Bacteria</taxon>
        <taxon>Pseudomonadati</taxon>
        <taxon>Bacteroidota</taxon>
        <taxon>Cytophagia</taxon>
        <taxon>Cytophagales</taxon>
        <taxon>Rhodocytophagaceae</taxon>
        <taxon>Xanthocytophaga</taxon>
    </lineage>
</organism>
<protein>
    <submittedName>
        <fullName evidence="2">Uncharacterized protein</fullName>
    </submittedName>
</protein>
<keyword evidence="1" id="KW-0812">Transmembrane</keyword>
<gene>
    <name evidence="2" type="ORF">QNI22_07645</name>
</gene>
<evidence type="ECO:0000313" key="3">
    <source>
        <dbReference type="Proteomes" id="UP001232063"/>
    </source>
</evidence>
<dbReference type="RefSeq" id="WP_314510043.1">
    <property type="nucleotide sequence ID" value="NZ_JASJOU010000002.1"/>
</dbReference>
<dbReference type="AlphaFoldDB" id="A0AAE3R4G5"/>
<feature type="transmembrane region" description="Helical" evidence="1">
    <location>
        <begin position="7"/>
        <end position="23"/>
    </location>
</feature>
<keyword evidence="3" id="KW-1185">Reference proteome</keyword>
<dbReference type="Proteomes" id="UP001232063">
    <property type="component" value="Unassembled WGS sequence"/>
</dbReference>